<dbReference type="OrthoDB" id="5410377at2"/>
<dbReference type="Gene3D" id="3.90.640.10">
    <property type="entry name" value="Actin, Chain A, domain 4"/>
    <property type="match status" value="1"/>
</dbReference>
<organism evidence="6 7">
    <name type="scientific">Desulfamplus magnetovallimortis</name>
    <dbReference type="NCBI Taxonomy" id="1246637"/>
    <lineage>
        <taxon>Bacteria</taxon>
        <taxon>Pseudomonadati</taxon>
        <taxon>Thermodesulfobacteriota</taxon>
        <taxon>Desulfobacteria</taxon>
        <taxon>Desulfobacterales</taxon>
        <taxon>Desulfobacteraceae</taxon>
        <taxon>Desulfamplus</taxon>
    </lineage>
</organism>
<dbReference type="Pfam" id="PF00012">
    <property type="entry name" value="HSP70"/>
    <property type="match status" value="1"/>
</dbReference>
<reference evidence="6 7" key="1">
    <citation type="submission" date="2017-03" db="EMBL/GenBank/DDBJ databases">
        <authorList>
            <person name="Afonso C.L."/>
            <person name="Miller P.J."/>
            <person name="Scott M.A."/>
            <person name="Spackman E."/>
            <person name="Goraichik I."/>
            <person name="Dimitrov K.M."/>
            <person name="Suarez D.L."/>
            <person name="Swayne D.E."/>
        </authorList>
    </citation>
    <scope>NUCLEOTIDE SEQUENCE [LARGE SCALE GENOMIC DNA]</scope>
    <source>
        <strain evidence="6">PRJEB14757</strain>
    </source>
</reference>
<evidence type="ECO:0000256" key="5">
    <source>
        <dbReference type="SAM" id="MobiDB-lite"/>
    </source>
</evidence>
<dbReference type="CDD" id="cd24029">
    <property type="entry name" value="ASKHA_NBD_HSP70_DnaK_HscA_HscC"/>
    <property type="match status" value="1"/>
</dbReference>
<keyword evidence="3" id="KW-0067">ATP-binding</keyword>
<dbReference type="STRING" id="1246637.MTBBW1_1260052"/>
<evidence type="ECO:0000313" key="6">
    <source>
        <dbReference type="EMBL" id="SLM28130.1"/>
    </source>
</evidence>
<dbReference type="EMBL" id="FWEV01000031">
    <property type="protein sequence ID" value="SLM28130.1"/>
    <property type="molecule type" value="Genomic_DNA"/>
</dbReference>
<dbReference type="PANTHER" id="PTHR19375">
    <property type="entry name" value="HEAT SHOCK PROTEIN 70KDA"/>
    <property type="match status" value="1"/>
</dbReference>
<dbReference type="InterPro" id="IPR043129">
    <property type="entry name" value="ATPase_NBD"/>
</dbReference>
<comment type="similarity">
    <text evidence="1">Belongs to the heat shock protein 70 family.</text>
</comment>
<dbReference type="InterPro" id="IPR013126">
    <property type="entry name" value="Hsp_70_fam"/>
</dbReference>
<keyword evidence="7" id="KW-1185">Reference proteome</keyword>
<dbReference type="PROSITE" id="PS00329">
    <property type="entry name" value="HSP70_2"/>
    <property type="match status" value="1"/>
</dbReference>
<evidence type="ECO:0000313" key="7">
    <source>
        <dbReference type="Proteomes" id="UP000191931"/>
    </source>
</evidence>
<dbReference type="Proteomes" id="UP000191931">
    <property type="component" value="Unassembled WGS sequence"/>
</dbReference>
<dbReference type="FunFam" id="3.90.640.10:FF:000003">
    <property type="entry name" value="Molecular chaperone DnaK"/>
    <property type="match status" value="1"/>
</dbReference>
<dbReference type="PRINTS" id="PR00301">
    <property type="entry name" value="HEATSHOCK70"/>
</dbReference>
<dbReference type="PROSITE" id="PS01036">
    <property type="entry name" value="HSP70_3"/>
    <property type="match status" value="1"/>
</dbReference>
<dbReference type="PROSITE" id="PS00297">
    <property type="entry name" value="HSP70_1"/>
    <property type="match status" value="1"/>
</dbReference>
<sequence>MSKSIGIDLGTTNSVAAIKRVHTEIIKNSEGDDLTPSCVTLKSKKGVMKYIAKESFVVGRHALEWMKQDPANTVTAVKRLMGRSINDPDVKKIIADRRHLNTITTHSRGTENSLAILLGKNEYTPEQISAKILEKIHTDSEKALGDTIEYAVITVPAYFNDKQKHATRNAAAIAGMKVQRLLPEPTAAAISFGVDSVGVDDAKTVLVFDFGGGTFDLSVLTISGGQFIEQGKGGNMWMGGEDIDQKIIDHVLHETAEEYDIDDIQAFIDGQSISDKNRFSAELKNAVEQAKIALSEKDETAIELLGILKDSDGDLIDIDVELTRNEFETIISPIVAGAMELVKNLLEQIHFTPDLIDNVLLVGGSSKIPCVIKAVKELFGEEKVLLHDRPMLAIAEGAAILSHRLSDSYECPGCGREVLQSDKTCPGCQFDLDAHVASHSVYDIIHSAAHDYYIVLENGEKYLLIEKNTPLPCEQKEMFNLVHHEQRLVHMKFVNVVNDIEESIGDLWLGIDDEMQESLYRKKYENENMKLNASDGDENGDSEKKETEEDVKSDEGVDPEKPLTIEVSLKIDENNIVEVGASIVEIPEAEISKNLSRGKADEKLFVELENLINETNTSDADDYVALEVTSRTIGIIKDINKVIDEKTGGVIEPVYDLAFQKIDNTRKLSQDGLTCQSLIYYCENVISSFGNILPPGDIVKLKKRTKHLEEMMERGSYKENVDAYNALDNALDKMPMVTALMTIKKAGGLCLEHEPAKAPLFLSAIQGLLSLDEGASEDRIQAGFDKIISTLPLAHNIIEKYDYQKTTIYKGITK</sequence>
<dbReference type="Gene3D" id="2.60.34.10">
    <property type="entry name" value="Substrate Binding Domain Of DNAk, Chain A, domain 1"/>
    <property type="match status" value="1"/>
</dbReference>
<keyword evidence="4" id="KW-0143">Chaperone</keyword>
<dbReference type="InterPro" id="IPR029047">
    <property type="entry name" value="HSP70_peptide-bd_sf"/>
</dbReference>
<keyword evidence="2" id="KW-0547">Nucleotide-binding</keyword>
<evidence type="ECO:0000256" key="2">
    <source>
        <dbReference type="ARBA" id="ARBA00022741"/>
    </source>
</evidence>
<evidence type="ECO:0000256" key="1">
    <source>
        <dbReference type="ARBA" id="ARBA00007381"/>
    </source>
</evidence>
<accession>A0A1W1H6L4</accession>
<dbReference type="GO" id="GO:0140662">
    <property type="term" value="F:ATP-dependent protein folding chaperone"/>
    <property type="evidence" value="ECO:0007669"/>
    <property type="project" value="InterPro"/>
</dbReference>
<dbReference type="AlphaFoldDB" id="A0A1W1H6L4"/>
<evidence type="ECO:0000256" key="4">
    <source>
        <dbReference type="ARBA" id="ARBA00023186"/>
    </source>
</evidence>
<keyword evidence="6" id="KW-0346">Stress response</keyword>
<dbReference type="Gene3D" id="3.30.420.40">
    <property type="match status" value="2"/>
</dbReference>
<evidence type="ECO:0000256" key="3">
    <source>
        <dbReference type="ARBA" id="ARBA00022840"/>
    </source>
</evidence>
<gene>
    <name evidence="6" type="ORF">MTBBW1_1260052</name>
</gene>
<dbReference type="GO" id="GO:0005524">
    <property type="term" value="F:ATP binding"/>
    <property type="evidence" value="ECO:0007669"/>
    <property type="project" value="UniProtKB-KW"/>
</dbReference>
<dbReference type="RefSeq" id="WP_080804492.1">
    <property type="nucleotide sequence ID" value="NZ_LT828547.1"/>
</dbReference>
<dbReference type="SUPFAM" id="SSF100920">
    <property type="entry name" value="Heat shock protein 70kD (HSP70), peptide-binding domain"/>
    <property type="match status" value="1"/>
</dbReference>
<name>A0A1W1H6L4_9BACT</name>
<protein>
    <submittedName>
        <fullName evidence="6">Heat shock protein 70</fullName>
    </submittedName>
</protein>
<feature type="region of interest" description="Disordered" evidence="5">
    <location>
        <begin position="530"/>
        <end position="559"/>
    </location>
</feature>
<dbReference type="SUPFAM" id="SSF53067">
    <property type="entry name" value="Actin-like ATPase domain"/>
    <property type="match status" value="2"/>
</dbReference>
<proteinExistence type="inferred from homology"/>
<dbReference type="InterPro" id="IPR018181">
    <property type="entry name" value="Heat_shock_70_CS"/>
</dbReference>